<comment type="caution">
    <text evidence="4">The sequence shown here is derived from an EMBL/GenBank/DDBJ whole genome shotgun (WGS) entry which is preliminary data.</text>
</comment>
<evidence type="ECO:0000259" key="3">
    <source>
        <dbReference type="SMART" id="SM00829"/>
    </source>
</evidence>
<dbReference type="SUPFAM" id="SSF51735">
    <property type="entry name" value="NAD(P)-binding Rossmann-fold domains"/>
    <property type="match status" value="1"/>
</dbReference>
<dbReference type="EMBL" id="BAAABM010000041">
    <property type="protein sequence ID" value="GAA0350292.1"/>
    <property type="molecule type" value="Genomic_DNA"/>
</dbReference>
<dbReference type="Pfam" id="PF08240">
    <property type="entry name" value="ADH_N"/>
    <property type="match status" value="1"/>
</dbReference>
<evidence type="ECO:0000313" key="5">
    <source>
        <dbReference type="Proteomes" id="UP001501822"/>
    </source>
</evidence>
<dbReference type="Gene3D" id="3.90.180.10">
    <property type="entry name" value="Medium-chain alcohol dehydrogenases, catalytic domain"/>
    <property type="match status" value="1"/>
</dbReference>
<dbReference type="Pfam" id="PF13602">
    <property type="entry name" value="ADH_zinc_N_2"/>
    <property type="match status" value="1"/>
</dbReference>
<accession>A0ABN0WYK0</accession>
<dbReference type="InterPro" id="IPR036291">
    <property type="entry name" value="NAD(P)-bd_dom_sf"/>
</dbReference>
<dbReference type="RefSeq" id="WP_252807727.1">
    <property type="nucleotide sequence ID" value="NZ_BAAABM010000041.1"/>
</dbReference>
<dbReference type="Proteomes" id="UP001501822">
    <property type="component" value="Unassembled WGS sequence"/>
</dbReference>
<dbReference type="PANTHER" id="PTHR48106">
    <property type="entry name" value="QUINONE OXIDOREDUCTASE PIG3-RELATED"/>
    <property type="match status" value="1"/>
</dbReference>
<dbReference type="SMART" id="SM00829">
    <property type="entry name" value="PKS_ER"/>
    <property type="match status" value="1"/>
</dbReference>
<keyword evidence="5" id="KW-1185">Reference proteome</keyword>
<dbReference type="InterPro" id="IPR013154">
    <property type="entry name" value="ADH-like_N"/>
</dbReference>
<dbReference type="Gene3D" id="3.40.50.720">
    <property type="entry name" value="NAD(P)-binding Rossmann-like Domain"/>
    <property type="match status" value="1"/>
</dbReference>
<name>A0ABN0WYK0_9ACTN</name>
<proteinExistence type="predicted"/>
<evidence type="ECO:0000256" key="1">
    <source>
        <dbReference type="ARBA" id="ARBA00022857"/>
    </source>
</evidence>
<feature type="domain" description="Enoyl reductase (ER)" evidence="3">
    <location>
        <begin position="11"/>
        <end position="308"/>
    </location>
</feature>
<dbReference type="CDD" id="cd05289">
    <property type="entry name" value="MDR_like_2"/>
    <property type="match status" value="1"/>
</dbReference>
<keyword evidence="2" id="KW-0560">Oxidoreductase</keyword>
<dbReference type="InterPro" id="IPR011032">
    <property type="entry name" value="GroES-like_sf"/>
</dbReference>
<dbReference type="SUPFAM" id="SSF50129">
    <property type="entry name" value="GroES-like"/>
    <property type="match status" value="1"/>
</dbReference>
<evidence type="ECO:0000256" key="2">
    <source>
        <dbReference type="ARBA" id="ARBA00023002"/>
    </source>
</evidence>
<reference evidence="4 5" key="1">
    <citation type="journal article" date="2019" name="Int. J. Syst. Evol. Microbiol.">
        <title>The Global Catalogue of Microorganisms (GCM) 10K type strain sequencing project: providing services to taxonomists for standard genome sequencing and annotation.</title>
        <authorList>
            <consortium name="The Broad Institute Genomics Platform"/>
            <consortium name="The Broad Institute Genome Sequencing Center for Infectious Disease"/>
            <person name="Wu L."/>
            <person name="Ma J."/>
        </authorList>
    </citation>
    <scope>NUCLEOTIDE SEQUENCE [LARGE SCALE GENOMIC DNA]</scope>
    <source>
        <strain evidence="4 5">JCM 3146</strain>
    </source>
</reference>
<organism evidence="4 5">
    <name type="scientific">Actinoallomurus spadix</name>
    <dbReference type="NCBI Taxonomy" id="79912"/>
    <lineage>
        <taxon>Bacteria</taxon>
        <taxon>Bacillati</taxon>
        <taxon>Actinomycetota</taxon>
        <taxon>Actinomycetes</taxon>
        <taxon>Streptosporangiales</taxon>
        <taxon>Thermomonosporaceae</taxon>
        <taxon>Actinoallomurus</taxon>
    </lineage>
</organism>
<evidence type="ECO:0000313" key="4">
    <source>
        <dbReference type="EMBL" id="GAA0350292.1"/>
    </source>
</evidence>
<dbReference type="InterPro" id="IPR020843">
    <property type="entry name" value="ER"/>
</dbReference>
<sequence length="317" mass="32448">MVKAIGVTAPGGPDALGELDLAAEPLGPGQVRIRVSSATVNPTDAMIRSRPRQGDADAIRVPGMEVAGVITEIGPAVDRPFAPGDAVMAIVLPSGEHGGYRADLVLPARSVAMIPAGLSDVQAATIPMNGLTARLALDTLALPAGATVAVTGAAGTVGGYFVQLAKQAGLVVVADAAPQDEAFVRDCGADEIVQRGDDFAAAVRRHHPGGVDGLLDAAVLEAAVLPAVKDGGTVVTVRGYQGDGTDRVRVAPIFVRDYVEAAAELDRLAELAGEGRLTVRVAGELPASRAADAHRSLDRRGVRGRFVLRFAPTGEDN</sequence>
<protein>
    <submittedName>
        <fullName evidence="4">NADP-dependent oxidoreductase</fullName>
    </submittedName>
</protein>
<gene>
    <name evidence="4" type="ORF">GCM10010151_45000</name>
</gene>
<keyword evidence="1" id="KW-0521">NADP</keyword>